<gene>
    <name evidence="3" type="ORF">ACFFVI_11930</name>
</gene>
<organism evidence="3 4">
    <name type="scientific">Kineococcus gynurae</name>
    <dbReference type="NCBI Taxonomy" id="452979"/>
    <lineage>
        <taxon>Bacteria</taxon>
        <taxon>Bacillati</taxon>
        <taxon>Actinomycetota</taxon>
        <taxon>Actinomycetes</taxon>
        <taxon>Kineosporiales</taxon>
        <taxon>Kineosporiaceae</taxon>
        <taxon>Kineococcus</taxon>
    </lineage>
</organism>
<reference evidence="3 4" key="1">
    <citation type="submission" date="2024-09" db="EMBL/GenBank/DDBJ databases">
        <authorList>
            <person name="Sun Q."/>
            <person name="Mori K."/>
        </authorList>
    </citation>
    <scope>NUCLEOTIDE SEQUENCE [LARGE SCALE GENOMIC DNA]</scope>
    <source>
        <strain evidence="3 4">TISTR 1856</strain>
    </source>
</reference>
<keyword evidence="4" id="KW-1185">Reference proteome</keyword>
<dbReference type="RefSeq" id="WP_380138016.1">
    <property type="nucleotide sequence ID" value="NZ_JBHLUI010000008.1"/>
</dbReference>
<evidence type="ECO:0000256" key="2">
    <source>
        <dbReference type="SAM" id="Phobius"/>
    </source>
</evidence>
<protein>
    <submittedName>
        <fullName evidence="3">DUF3040 domain-containing protein</fullName>
    </submittedName>
</protein>
<feature type="transmembrane region" description="Helical" evidence="2">
    <location>
        <begin position="65"/>
        <end position="83"/>
    </location>
</feature>
<keyword evidence="2" id="KW-0472">Membrane</keyword>
<keyword evidence="2" id="KW-1133">Transmembrane helix</keyword>
<evidence type="ECO:0000256" key="1">
    <source>
        <dbReference type="SAM" id="MobiDB-lite"/>
    </source>
</evidence>
<dbReference type="Pfam" id="PF11239">
    <property type="entry name" value="DUF3040"/>
    <property type="match status" value="1"/>
</dbReference>
<accession>A0ABV5LUD9</accession>
<keyword evidence="2" id="KW-0812">Transmembrane</keyword>
<feature type="compositionally biased region" description="Basic and acidic residues" evidence="1">
    <location>
        <begin position="123"/>
        <end position="134"/>
    </location>
</feature>
<comment type="caution">
    <text evidence="3">The sequence shown here is derived from an EMBL/GenBank/DDBJ whole genome shotgun (WGS) entry which is preliminary data.</text>
</comment>
<feature type="region of interest" description="Disordered" evidence="1">
    <location>
        <begin position="85"/>
        <end position="134"/>
    </location>
</feature>
<evidence type="ECO:0000313" key="4">
    <source>
        <dbReference type="Proteomes" id="UP001589748"/>
    </source>
</evidence>
<dbReference type="InterPro" id="IPR021401">
    <property type="entry name" value="DUF3040"/>
</dbReference>
<evidence type="ECO:0000313" key="3">
    <source>
        <dbReference type="EMBL" id="MFB9377675.1"/>
    </source>
</evidence>
<proteinExistence type="predicted"/>
<sequence>MPLSEHEQRLLEQMERALSADDPKFANAMRGSRSGKAARRRLLVGIAAVVVGLVLLVIGVSQSQIWIGAGGFVVMLAGTIWAFSPARNGSGPQPTPTPGSSGRSRGGKERRSSGSTGTFMQRLEQRWDRRRNQW</sequence>
<dbReference type="EMBL" id="JBHMDM010000007">
    <property type="protein sequence ID" value="MFB9377675.1"/>
    <property type="molecule type" value="Genomic_DNA"/>
</dbReference>
<name>A0ABV5LUD9_9ACTN</name>
<feature type="transmembrane region" description="Helical" evidence="2">
    <location>
        <begin position="42"/>
        <end position="59"/>
    </location>
</feature>
<dbReference type="Proteomes" id="UP001589748">
    <property type="component" value="Unassembled WGS sequence"/>
</dbReference>